<proteinExistence type="predicted"/>
<dbReference type="KEGG" id="mgot:MgSA37_01181"/>
<keyword evidence="2" id="KW-1185">Reference proteome</keyword>
<gene>
    <name evidence="1" type="ORF">MgSA37_01181</name>
</gene>
<reference evidence="1 2" key="1">
    <citation type="submission" date="2015-12" db="EMBL/GenBank/DDBJ databases">
        <title>Genome sequence of Mucilaginibacter gotjawali.</title>
        <authorList>
            <person name="Lee J.S."/>
            <person name="Lee K.C."/>
            <person name="Kim K.K."/>
            <person name="Lee B.W."/>
        </authorList>
    </citation>
    <scope>NUCLEOTIDE SEQUENCE [LARGE SCALE GENOMIC DNA]</scope>
    <source>
        <strain evidence="1 2">SA3-7</strain>
    </source>
</reference>
<dbReference type="RefSeq" id="WP_096350271.1">
    <property type="nucleotide sequence ID" value="NZ_AP017313.1"/>
</dbReference>
<evidence type="ECO:0000313" key="1">
    <source>
        <dbReference type="EMBL" id="BAU53014.1"/>
    </source>
</evidence>
<protein>
    <submittedName>
        <fullName evidence="1">Uncharacterized protein</fullName>
    </submittedName>
</protein>
<sequence>MKKTFTKLFSAALLTGLTIIGFSAKAQSTSLADNGNTPATVVKSTTTASHADYKPETIPAATAATTEVKAKAADPDTAWKPQRRVWGYTFGDFYYTAHADNDFVSATGVPEGGAGALSKRGGETNYSGVPTYRNAFQFRRVYLGYDYEITKKFKAEFLLASEPGANTNAATGTTIQNGDNLVDGKMALWIKNANLRVRDLWTGTDFVIGMQSTPGFALNEAGTNGPTSLSEATWGYRSIEKTITDFHKNNSYDLGASLQGTFDPATKNFGYVVMLGNNSQASLLSAANANTGFYKIVYGDLWAKFFDKKLFLDIYADAAKTAPATAAIGGQQHNMFKIFAAYNTKPITIGVEAYTQSFTNGVTNSTTKTVEDATAQGLSIWVKGGLAKNLNYFARYDTYNPDTKFTAADSYAANTNYSSYTPTVKEQFYTAGLDYTPYKNVHFEPNVWLVDYKDQRTSTTTGYVAPDHTLVFRFTFFFTFGK</sequence>
<dbReference type="OrthoDB" id="1523161at2"/>
<organism evidence="1 2">
    <name type="scientific">Mucilaginibacter gotjawali</name>
    <dbReference type="NCBI Taxonomy" id="1550579"/>
    <lineage>
        <taxon>Bacteria</taxon>
        <taxon>Pseudomonadati</taxon>
        <taxon>Bacteroidota</taxon>
        <taxon>Sphingobacteriia</taxon>
        <taxon>Sphingobacteriales</taxon>
        <taxon>Sphingobacteriaceae</taxon>
        <taxon>Mucilaginibacter</taxon>
    </lineage>
</organism>
<dbReference type="Proteomes" id="UP000218263">
    <property type="component" value="Chromosome"/>
</dbReference>
<dbReference type="EMBL" id="AP017313">
    <property type="protein sequence ID" value="BAU53014.1"/>
    <property type="molecule type" value="Genomic_DNA"/>
</dbReference>
<dbReference type="AlphaFoldDB" id="A0A120MYG7"/>
<evidence type="ECO:0000313" key="2">
    <source>
        <dbReference type="Proteomes" id="UP000218263"/>
    </source>
</evidence>
<name>A0A120MYG7_9SPHI</name>
<accession>A0A120MYG7</accession>